<evidence type="ECO:0000256" key="1">
    <source>
        <dbReference type="SAM" id="Coils"/>
    </source>
</evidence>
<reference evidence="3" key="1">
    <citation type="journal article" date="2014" name="Front. Microbiol.">
        <title>High frequency of phylogenetically diverse reductive dehalogenase-homologous genes in deep subseafloor sedimentary metagenomes.</title>
        <authorList>
            <person name="Kawai M."/>
            <person name="Futagami T."/>
            <person name="Toyoda A."/>
            <person name="Takaki Y."/>
            <person name="Nishi S."/>
            <person name="Hori S."/>
            <person name="Arai W."/>
            <person name="Tsubouchi T."/>
            <person name="Morono Y."/>
            <person name="Uchiyama I."/>
            <person name="Ito T."/>
            <person name="Fujiyama A."/>
            <person name="Inagaki F."/>
            <person name="Takami H."/>
        </authorList>
    </citation>
    <scope>NUCLEOTIDE SEQUENCE</scope>
    <source>
        <strain evidence="3">Expedition CK06-06</strain>
    </source>
</reference>
<accession>X1BCQ2</accession>
<feature type="region of interest" description="Disordered" evidence="2">
    <location>
        <begin position="259"/>
        <end position="284"/>
    </location>
</feature>
<name>X1BCQ2_9ZZZZ</name>
<feature type="coiled-coil region" evidence="1">
    <location>
        <begin position="49"/>
        <end position="122"/>
    </location>
</feature>
<organism evidence="3">
    <name type="scientific">marine sediment metagenome</name>
    <dbReference type="NCBI Taxonomy" id="412755"/>
    <lineage>
        <taxon>unclassified sequences</taxon>
        <taxon>metagenomes</taxon>
        <taxon>ecological metagenomes</taxon>
    </lineage>
</organism>
<protein>
    <submittedName>
        <fullName evidence="3">Uncharacterized protein</fullName>
    </submittedName>
</protein>
<feature type="non-terminal residue" evidence="3">
    <location>
        <position position="1"/>
    </location>
</feature>
<dbReference type="AlphaFoldDB" id="X1BCQ2"/>
<keyword evidence="1" id="KW-0175">Coiled coil</keyword>
<evidence type="ECO:0000313" key="3">
    <source>
        <dbReference type="EMBL" id="GAG69766.1"/>
    </source>
</evidence>
<sequence>TTEKAQVIEYDITIAAIEEMKQKYSGMKITDAASDKAVRAARTFVVSKRTAVEKRRVELNEEANKHRRKVNEKAKEITVLLLPIEEPLQAEVKRVDDEIAAKKAEKDRLEEERKENIRAEIHKIQEMAMPSVLGTMALENLRELSNTLEDYGIDVSFYAEFIGEVEKVLNDSYEAVRDAITARIKLDKEAEERKAEDARLEKVRKKQEADQKILDEANKKIKAAQKKIDDQNAKIAADKKADDEKKAFDQKMKDLKAQADADAAQKVKDDAAAKEKKEKADKTERLRVEALRPDREKLISFVGELMSITGPLDLKDKSAIEILDDMIPKIRDIALEIKKKAQEL</sequence>
<gene>
    <name evidence="3" type="ORF">S01H4_15487</name>
</gene>
<comment type="caution">
    <text evidence="3">The sequence shown here is derived from an EMBL/GenBank/DDBJ whole genome shotgun (WGS) entry which is preliminary data.</text>
</comment>
<feature type="coiled-coil region" evidence="1">
    <location>
        <begin position="186"/>
        <end position="241"/>
    </location>
</feature>
<dbReference type="EMBL" id="BART01006787">
    <property type="protein sequence ID" value="GAG69766.1"/>
    <property type="molecule type" value="Genomic_DNA"/>
</dbReference>
<proteinExistence type="predicted"/>
<evidence type="ECO:0000256" key="2">
    <source>
        <dbReference type="SAM" id="MobiDB-lite"/>
    </source>
</evidence>